<dbReference type="Proteomes" id="UP000887574">
    <property type="component" value="Unplaced"/>
</dbReference>
<organism evidence="4 5">
    <name type="scientific">Ditylenchus dipsaci</name>
    <dbReference type="NCBI Taxonomy" id="166011"/>
    <lineage>
        <taxon>Eukaryota</taxon>
        <taxon>Metazoa</taxon>
        <taxon>Ecdysozoa</taxon>
        <taxon>Nematoda</taxon>
        <taxon>Chromadorea</taxon>
        <taxon>Rhabditida</taxon>
        <taxon>Tylenchina</taxon>
        <taxon>Tylenchomorpha</taxon>
        <taxon>Sphaerularioidea</taxon>
        <taxon>Anguinidae</taxon>
        <taxon>Anguininae</taxon>
        <taxon>Ditylenchus</taxon>
    </lineage>
</organism>
<dbReference type="PANTHER" id="PTHR12532:SF0">
    <property type="entry name" value="TRANSLATIONAL ACTIVATOR OF CYTOCHROME C OXIDASE 1"/>
    <property type="match status" value="1"/>
</dbReference>
<dbReference type="Pfam" id="PF01709">
    <property type="entry name" value="Transcrip_reg"/>
    <property type="match status" value="1"/>
</dbReference>
<evidence type="ECO:0000259" key="2">
    <source>
        <dbReference type="Pfam" id="PF01709"/>
    </source>
</evidence>
<evidence type="ECO:0000256" key="1">
    <source>
        <dbReference type="ARBA" id="ARBA00008724"/>
    </source>
</evidence>
<dbReference type="WBParaSite" id="jg6599">
    <property type="protein sequence ID" value="jg6599"/>
    <property type="gene ID" value="jg6599"/>
</dbReference>
<proteinExistence type="inferred from homology"/>
<dbReference type="Gene3D" id="1.10.10.200">
    <property type="match status" value="1"/>
</dbReference>
<evidence type="ECO:0000259" key="3">
    <source>
        <dbReference type="Pfam" id="PF20772"/>
    </source>
</evidence>
<feature type="domain" description="TACO1/YebC-like second and third" evidence="2">
    <location>
        <begin position="106"/>
        <end position="235"/>
    </location>
</feature>
<dbReference type="AlphaFoldDB" id="A0A915EJL9"/>
<dbReference type="InterPro" id="IPR049083">
    <property type="entry name" value="TACO1_YebC_N"/>
</dbReference>
<comment type="similarity">
    <text evidence="1">Belongs to the TACO1 family.</text>
</comment>
<dbReference type="InterPro" id="IPR002876">
    <property type="entry name" value="Transcrip_reg_TACO1-like"/>
</dbReference>
<reference evidence="5" key="1">
    <citation type="submission" date="2022-11" db="UniProtKB">
        <authorList>
            <consortium name="WormBaseParasite"/>
        </authorList>
    </citation>
    <scope>IDENTIFICATION</scope>
</reference>
<dbReference type="PANTHER" id="PTHR12532">
    <property type="entry name" value="TRANSLATIONAL ACTIVATOR OF CYTOCHROME C OXIDASE 1"/>
    <property type="match status" value="1"/>
</dbReference>
<keyword evidence="4" id="KW-1185">Reference proteome</keyword>
<sequence length="253" mass="28991">MLASRCIFWRTTFFIHRPLSTTSFNPKGHSKWDNIAGDKSKTDAAKSLKIGAYMKRIKSFVKEGGFDRNVNTKLDALRKQYKADSLPIETFDAHLLKLKNNPDVVVSYNFIGPNNSLFIVEFEAENKSRIQRDVNKHLKKLPDFRLTSNLTETHFEEKGVIVIKAKTKESVPLKLEQLEEVGIELECEDVQIITGDHPNDSSFELICAKAHVNKIETELDKRGYQVISAEVQARPFESKLFWILKYLEVQSST</sequence>
<dbReference type="SUPFAM" id="SSF75625">
    <property type="entry name" value="YebC-like"/>
    <property type="match status" value="1"/>
</dbReference>
<dbReference type="InterPro" id="IPR048300">
    <property type="entry name" value="TACO1_YebC-like_2nd/3rd_dom"/>
</dbReference>
<dbReference type="InterPro" id="IPR026564">
    <property type="entry name" value="Transcrip_reg_TACO1-like_dom3"/>
</dbReference>
<dbReference type="GO" id="GO:0005739">
    <property type="term" value="C:mitochondrion"/>
    <property type="evidence" value="ECO:0007669"/>
    <property type="project" value="TreeGrafter"/>
</dbReference>
<dbReference type="Pfam" id="PF20772">
    <property type="entry name" value="TACO1_YebC_N"/>
    <property type="match status" value="1"/>
</dbReference>
<dbReference type="InterPro" id="IPR029072">
    <property type="entry name" value="YebC-like"/>
</dbReference>
<evidence type="ECO:0000313" key="4">
    <source>
        <dbReference type="Proteomes" id="UP000887574"/>
    </source>
</evidence>
<protein>
    <submittedName>
        <fullName evidence="5">Uncharacterized protein</fullName>
    </submittedName>
</protein>
<name>A0A915EJL9_9BILA</name>
<evidence type="ECO:0000313" key="5">
    <source>
        <dbReference type="WBParaSite" id="jg6599"/>
    </source>
</evidence>
<feature type="domain" description="TACO1/YebC-like N-terminal" evidence="3">
    <location>
        <begin position="30"/>
        <end position="98"/>
    </location>
</feature>
<dbReference type="Gene3D" id="3.30.70.980">
    <property type="match status" value="1"/>
</dbReference>
<accession>A0A915EJL9</accession>
<dbReference type="InterPro" id="IPR017856">
    <property type="entry name" value="Integrase-like_N"/>
</dbReference>